<proteinExistence type="predicted"/>
<accession>A0ABU8QN19</accession>
<comment type="caution">
    <text evidence="1">The sequence shown here is derived from an EMBL/GenBank/DDBJ whole genome shotgun (WGS) entry which is preliminary data.</text>
</comment>
<dbReference type="Proteomes" id="UP001380290">
    <property type="component" value="Unassembled WGS sequence"/>
</dbReference>
<name>A0ABU8QN19_9PSED</name>
<evidence type="ECO:0000313" key="2">
    <source>
        <dbReference type="Proteomes" id="UP001380290"/>
    </source>
</evidence>
<keyword evidence="2" id="KW-1185">Reference proteome</keyword>
<sequence>MPDQLLKGRMRIYRGVSVSLDLLNGGKLVSSGTDDELEAQCGDLHVQFGTTVIEFGRSASNARYLHNACSSANRTSYLSFTSDENVARWFATYENSEPGWIYEVDTEHLSAGGIEFFEGTDEAVNPGESEILVNIHGMTELAAGFVIRKYRVEPTA</sequence>
<reference evidence="1 2" key="1">
    <citation type="submission" date="2024-02" db="EMBL/GenBank/DDBJ databases">
        <title>Identification of pathogenicity and growth-promoting function of Pseudomonas putida variant.</title>
        <authorList>
            <person name="Sun J."/>
        </authorList>
    </citation>
    <scope>NUCLEOTIDE SEQUENCE [LARGE SCALE GENOMIC DNA]</scope>
    <source>
        <strain evidence="1 2">A03</strain>
    </source>
</reference>
<organism evidence="1 2">
    <name type="scientific">Pseudomonas farsensis</name>
    <dbReference type="NCBI Taxonomy" id="2745492"/>
    <lineage>
        <taxon>Bacteria</taxon>
        <taxon>Pseudomonadati</taxon>
        <taxon>Pseudomonadota</taxon>
        <taxon>Gammaproteobacteria</taxon>
        <taxon>Pseudomonadales</taxon>
        <taxon>Pseudomonadaceae</taxon>
        <taxon>Pseudomonas</taxon>
    </lineage>
</organism>
<gene>
    <name evidence="1" type="ORF">V7S98_02300</name>
</gene>
<protein>
    <submittedName>
        <fullName evidence="1">Uncharacterized protein</fullName>
    </submittedName>
</protein>
<evidence type="ECO:0000313" key="1">
    <source>
        <dbReference type="EMBL" id="MEJ5862048.1"/>
    </source>
</evidence>
<dbReference type="Pfam" id="PF21641">
    <property type="entry name" value="NarE"/>
    <property type="match status" value="1"/>
</dbReference>
<dbReference type="EMBL" id="JBBHLC010000003">
    <property type="protein sequence ID" value="MEJ5862048.1"/>
    <property type="molecule type" value="Genomic_DNA"/>
</dbReference>
<dbReference type="RefSeq" id="WP_339598140.1">
    <property type="nucleotide sequence ID" value="NZ_JBBHLC010000003.1"/>
</dbReference>
<dbReference type="InterPro" id="IPR049061">
    <property type="entry name" value="NarE-like"/>
</dbReference>